<reference evidence="2 3" key="1">
    <citation type="submission" date="2023-01" db="EMBL/GenBank/DDBJ databases">
        <authorList>
            <person name="Whitehead M."/>
        </authorList>
    </citation>
    <scope>NUCLEOTIDE SEQUENCE [LARGE SCALE GENOMIC DNA]</scope>
</reference>
<dbReference type="Proteomes" id="UP001160148">
    <property type="component" value="Unassembled WGS sequence"/>
</dbReference>
<protein>
    <submittedName>
        <fullName evidence="2">Uncharacterized protein</fullName>
    </submittedName>
</protein>
<gene>
    <name evidence="2" type="ORF">MEUPH1_LOCUS24866</name>
</gene>
<evidence type="ECO:0000256" key="1">
    <source>
        <dbReference type="SAM" id="MobiDB-lite"/>
    </source>
</evidence>
<keyword evidence="3" id="KW-1185">Reference proteome</keyword>
<accession>A0AAV0XTP1</accession>
<name>A0AAV0XTP1_9HEMI</name>
<dbReference type="AlphaFoldDB" id="A0AAV0XTP1"/>
<proteinExistence type="predicted"/>
<evidence type="ECO:0000313" key="3">
    <source>
        <dbReference type="Proteomes" id="UP001160148"/>
    </source>
</evidence>
<comment type="caution">
    <text evidence="2">The sequence shown here is derived from an EMBL/GenBank/DDBJ whole genome shotgun (WGS) entry which is preliminary data.</text>
</comment>
<dbReference type="EMBL" id="CARXXK010000560">
    <property type="protein sequence ID" value="CAI6370782.1"/>
    <property type="molecule type" value="Genomic_DNA"/>
</dbReference>
<feature type="region of interest" description="Disordered" evidence="1">
    <location>
        <begin position="54"/>
        <end position="73"/>
    </location>
</feature>
<sequence>MLFNLWSTCVTQTNNEQTRTESISQATTFDSYMSPTSAQLTTISLESTTINNSSTSYQLENQPSTSHDTPNTLILPTRRSLTSVFEDVIKWPVQQVSKSKRKREYTPSVITSDRWVQFHELKEADKLKKDEERENKRKAIQDRKRVAEETKRVDIKKENTN</sequence>
<evidence type="ECO:0000313" key="2">
    <source>
        <dbReference type="EMBL" id="CAI6370782.1"/>
    </source>
</evidence>
<feature type="region of interest" description="Disordered" evidence="1">
    <location>
        <begin position="129"/>
        <end position="161"/>
    </location>
</feature>
<organism evidence="2 3">
    <name type="scientific">Macrosiphum euphorbiae</name>
    <name type="common">potato aphid</name>
    <dbReference type="NCBI Taxonomy" id="13131"/>
    <lineage>
        <taxon>Eukaryota</taxon>
        <taxon>Metazoa</taxon>
        <taxon>Ecdysozoa</taxon>
        <taxon>Arthropoda</taxon>
        <taxon>Hexapoda</taxon>
        <taxon>Insecta</taxon>
        <taxon>Pterygota</taxon>
        <taxon>Neoptera</taxon>
        <taxon>Paraneoptera</taxon>
        <taxon>Hemiptera</taxon>
        <taxon>Sternorrhyncha</taxon>
        <taxon>Aphidomorpha</taxon>
        <taxon>Aphidoidea</taxon>
        <taxon>Aphididae</taxon>
        <taxon>Macrosiphini</taxon>
        <taxon>Macrosiphum</taxon>
    </lineage>
</organism>